<keyword evidence="1" id="KW-0732">Signal</keyword>
<feature type="chain" id="PRO_5014714468" evidence="1">
    <location>
        <begin position="29"/>
        <end position="67"/>
    </location>
</feature>
<proteinExistence type="predicted"/>
<name>A0A2M4DB84_ANODA</name>
<evidence type="ECO:0000256" key="1">
    <source>
        <dbReference type="SAM" id="SignalP"/>
    </source>
</evidence>
<reference evidence="2" key="1">
    <citation type="submission" date="2018-01" db="EMBL/GenBank/DDBJ databases">
        <title>An insight into the sialome of Amazonian anophelines.</title>
        <authorList>
            <person name="Ribeiro J.M."/>
            <person name="Scarpassa V."/>
            <person name="Calvo E."/>
        </authorList>
    </citation>
    <scope>NUCLEOTIDE SEQUENCE</scope>
</reference>
<accession>A0A2M4DB84</accession>
<evidence type="ECO:0000313" key="2">
    <source>
        <dbReference type="EMBL" id="MBW74840.1"/>
    </source>
</evidence>
<feature type="signal peptide" evidence="1">
    <location>
        <begin position="1"/>
        <end position="28"/>
    </location>
</feature>
<protein>
    <submittedName>
        <fullName evidence="2">Putative secreted protein</fullName>
    </submittedName>
</protein>
<sequence>MPRSGQAFCTPKELLVLLLLLLCGLCQCDVMDPVSGGCTGCSSAAAGSPSILWSCSRFSRLRNSLIR</sequence>
<dbReference type="EMBL" id="GGFL01010662">
    <property type="protein sequence ID" value="MBW74840.1"/>
    <property type="molecule type" value="Transcribed_RNA"/>
</dbReference>
<dbReference type="AlphaFoldDB" id="A0A2M4DB84"/>
<organism evidence="2">
    <name type="scientific">Anopheles darlingi</name>
    <name type="common">Mosquito</name>
    <dbReference type="NCBI Taxonomy" id="43151"/>
    <lineage>
        <taxon>Eukaryota</taxon>
        <taxon>Metazoa</taxon>
        <taxon>Ecdysozoa</taxon>
        <taxon>Arthropoda</taxon>
        <taxon>Hexapoda</taxon>
        <taxon>Insecta</taxon>
        <taxon>Pterygota</taxon>
        <taxon>Neoptera</taxon>
        <taxon>Endopterygota</taxon>
        <taxon>Diptera</taxon>
        <taxon>Nematocera</taxon>
        <taxon>Culicoidea</taxon>
        <taxon>Culicidae</taxon>
        <taxon>Anophelinae</taxon>
        <taxon>Anopheles</taxon>
    </lineage>
</organism>